<sequence length="103" mass="10933">MAIDLNSSFSQQALNGRDKVSTQKTNGSAEPTTSTPTRPVQKDTVELSDTVKVMQAADAKIANTPDVDSDRVASLKAAIDNGTYQVDAQSVADKIISFESSLE</sequence>
<dbReference type="SUPFAM" id="SSF101498">
    <property type="entry name" value="Anti-sigma factor FlgM"/>
    <property type="match status" value="1"/>
</dbReference>
<evidence type="ECO:0000256" key="1">
    <source>
        <dbReference type="ARBA" id="ARBA00005322"/>
    </source>
</evidence>
<evidence type="ECO:0000256" key="6">
    <source>
        <dbReference type="ARBA" id="ARBA00023163"/>
    </source>
</evidence>
<dbReference type="OrthoDB" id="6120348at2"/>
<evidence type="ECO:0000256" key="4">
    <source>
        <dbReference type="ARBA" id="ARBA00022795"/>
    </source>
</evidence>
<keyword evidence="12" id="KW-1185">Reference proteome</keyword>
<keyword evidence="5" id="KW-0805">Transcription regulation</keyword>
<reference evidence="12" key="1">
    <citation type="submission" date="2017-01" db="EMBL/GenBank/DDBJ databases">
        <authorList>
            <person name="Varghese N."/>
            <person name="Submissions S."/>
        </authorList>
    </citation>
    <scope>NUCLEOTIDE SEQUENCE [LARGE SCALE GENOMIC DNA]</scope>
    <source>
        <strain evidence="12">DSM 22306</strain>
    </source>
</reference>
<feature type="region of interest" description="Disordered" evidence="9">
    <location>
        <begin position="1"/>
        <end position="44"/>
    </location>
</feature>
<name>A0A1N7JBD8_9GAMM</name>
<evidence type="ECO:0000256" key="2">
    <source>
        <dbReference type="ARBA" id="ARBA00017823"/>
    </source>
</evidence>
<proteinExistence type="inferred from homology"/>
<dbReference type="Proteomes" id="UP000185999">
    <property type="component" value="Unassembled WGS sequence"/>
</dbReference>
<gene>
    <name evidence="11" type="ORF">SAMN05421760_101902</name>
</gene>
<dbReference type="GO" id="GO:0045892">
    <property type="term" value="P:negative regulation of DNA-templated transcription"/>
    <property type="evidence" value="ECO:0007669"/>
    <property type="project" value="InterPro"/>
</dbReference>
<protein>
    <recommendedName>
        <fullName evidence="2">Negative regulator of flagellin synthesis</fullName>
    </recommendedName>
    <alternativeName>
        <fullName evidence="8">Anti-sigma-28 factor</fullName>
    </alternativeName>
</protein>
<dbReference type="InterPro" id="IPR035890">
    <property type="entry name" value="Anti-sigma-28_factor_FlgM_sf"/>
</dbReference>
<dbReference type="NCBIfam" id="TIGR03824">
    <property type="entry name" value="FlgM_jcvi"/>
    <property type="match status" value="1"/>
</dbReference>
<feature type="compositionally biased region" description="Polar residues" evidence="9">
    <location>
        <begin position="22"/>
        <end position="38"/>
    </location>
</feature>
<dbReference type="EMBL" id="FTOE01000001">
    <property type="protein sequence ID" value="SIS46673.1"/>
    <property type="molecule type" value="Genomic_DNA"/>
</dbReference>
<organism evidence="11 12">
    <name type="scientific">Neptunomonas antarctica</name>
    <dbReference type="NCBI Taxonomy" id="619304"/>
    <lineage>
        <taxon>Bacteria</taxon>
        <taxon>Pseudomonadati</taxon>
        <taxon>Pseudomonadota</taxon>
        <taxon>Gammaproteobacteria</taxon>
        <taxon>Oceanospirillales</taxon>
        <taxon>Oceanospirillaceae</taxon>
        <taxon>Neptunomonas</taxon>
    </lineage>
</organism>
<evidence type="ECO:0000256" key="7">
    <source>
        <dbReference type="ARBA" id="ARBA00024739"/>
    </source>
</evidence>
<dbReference type="InterPro" id="IPR031316">
    <property type="entry name" value="FlgM_C"/>
</dbReference>
<comment type="similarity">
    <text evidence="1">Belongs to the FlgM family.</text>
</comment>
<evidence type="ECO:0000259" key="10">
    <source>
        <dbReference type="Pfam" id="PF04316"/>
    </source>
</evidence>
<evidence type="ECO:0000256" key="8">
    <source>
        <dbReference type="ARBA" id="ARBA00030117"/>
    </source>
</evidence>
<dbReference type="Pfam" id="PF04316">
    <property type="entry name" value="FlgM"/>
    <property type="match status" value="1"/>
</dbReference>
<evidence type="ECO:0000313" key="12">
    <source>
        <dbReference type="Proteomes" id="UP000185999"/>
    </source>
</evidence>
<feature type="compositionally biased region" description="Polar residues" evidence="9">
    <location>
        <begin position="1"/>
        <end position="14"/>
    </location>
</feature>
<dbReference type="RefSeq" id="WP_054343038.1">
    <property type="nucleotide sequence ID" value="NZ_FTOE01000001.1"/>
</dbReference>
<dbReference type="AlphaFoldDB" id="A0A1N7JBD8"/>
<accession>A0A1N7JBD8</accession>
<evidence type="ECO:0000256" key="9">
    <source>
        <dbReference type="SAM" id="MobiDB-lite"/>
    </source>
</evidence>
<keyword evidence="3" id="KW-0678">Repressor</keyword>
<evidence type="ECO:0000256" key="3">
    <source>
        <dbReference type="ARBA" id="ARBA00022491"/>
    </source>
</evidence>
<comment type="function">
    <text evidence="7">Responsible for the coupling of flagellin expression to flagellar assembly by preventing expression of the flagellin genes when a component of the middle class of proteins is defective. It negatively regulates flagellar genes by inhibiting the activity of FliA by directly binding to FliA.</text>
</comment>
<dbReference type="STRING" id="619304.SAMN05421760_101902"/>
<evidence type="ECO:0000313" key="11">
    <source>
        <dbReference type="EMBL" id="SIS46673.1"/>
    </source>
</evidence>
<keyword evidence="4" id="KW-1005">Bacterial flagellum biogenesis</keyword>
<feature type="domain" description="Anti-sigma-28 factor FlgM C-terminal" evidence="10">
    <location>
        <begin position="43"/>
        <end position="96"/>
    </location>
</feature>
<dbReference type="InterPro" id="IPR007412">
    <property type="entry name" value="FlgM"/>
</dbReference>
<dbReference type="GO" id="GO:0044781">
    <property type="term" value="P:bacterial-type flagellum organization"/>
    <property type="evidence" value="ECO:0007669"/>
    <property type="project" value="UniProtKB-KW"/>
</dbReference>
<evidence type="ECO:0000256" key="5">
    <source>
        <dbReference type="ARBA" id="ARBA00023015"/>
    </source>
</evidence>
<keyword evidence="6" id="KW-0804">Transcription</keyword>